<dbReference type="Gene3D" id="1.20.120.160">
    <property type="entry name" value="HPT domain"/>
    <property type="match status" value="1"/>
</dbReference>
<feature type="modified residue" description="Phosphohistidine" evidence="1">
    <location>
        <position position="49"/>
    </location>
</feature>
<evidence type="ECO:0000256" key="1">
    <source>
        <dbReference type="PROSITE-ProRule" id="PRU00110"/>
    </source>
</evidence>
<feature type="domain" description="HPt" evidence="3">
    <location>
        <begin position="3"/>
        <end position="108"/>
    </location>
</feature>
<dbReference type="GO" id="GO:0016301">
    <property type="term" value="F:kinase activity"/>
    <property type="evidence" value="ECO:0007669"/>
    <property type="project" value="UniProtKB-KW"/>
</dbReference>
<evidence type="ECO:0000256" key="2">
    <source>
        <dbReference type="SAM" id="MobiDB-lite"/>
    </source>
</evidence>
<dbReference type="Pfam" id="PF01627">
    <property type="entry name" value="Hpt"/>
    <property type="match status" value="1"/>
</dbReference>
<dbReference type="Proteomes" id="UP000278907">
    <property type="component" value="Unassembled WGS sequence"/>
</dbReference>
<feature type="non-terminal residue" evidence="4">
    <location>
        <position position="148"/>
    </location>
</feature>
<dbReference type="PANTHER" id="PTHR43395:SF1">
    <property type="entry name" value="CHEMOTAXIS PROTEIN CHEA"/>
    <property type="match status" value="1"/>
</dbReference>
<dbReference type="InterPro" id="IPR051315">
    <property type="entry name" value="Bact_Chemotaxis_CheA"/>
</dbReference>
<dbReference type="RefSeq" id="WP_208734510.1">
    <property type="nucleotide sequence ID" value="NZ_RAWI01000349.1"/>
</dbReference>
<comment type="caution">
    <text evidence="4">The sequence shown here is derived from an EMBL/GenBank/DDBJ whole genome shotgun (WGS) entry which is preliminary data.</text>
</comment>
<dbReference type="SMART" id="SM00073">
    <property type="entry name" value="HPT"/>
    <property type="match status" value="1"/>
</dbReference>
<organism evidence="4 5">
    <name type="scientific">Corallococcus praedator</name>
    <dbReference type="NCBI Taxonomy" id="2316724"/>
    <lineage>
        <taxon>Bacteria</taxon>
        <taxon>Pseudomonadati</taxon>
        <taxon>Myxococcota</taxon>
        <taxon>Myxococcia</taxon>
        <taxon>Myxococcales</taxon>
        <taxon>Cystobacterineae</taxon>
        <taxon>Myxococcaceae</taxon>
        <taxon>Corallococcus</taxon>
    </lineage>
</organism>
<dbReference type="CDD" id="cd00088">
    <property type="entry name" value="HPT"/>
    <property type="match status" value="1"/>
</dbReference>
<dbReference type="InterPro" id="IPR008207">
    <property type="entry name" value="Sig_transdc_His_kin_Hpt_dom"/>
</dbReference>
<keyword evidence="4" id="KW-0808">Transferase</keyword>
<evidence type="ECO:0000313" key="5">
    <source>
        <dbReference type="Proteomes" id="UP000278907"/>
    </source>
</evidence>
<keyword evidence="1" id="KW-0597">Phosphoprotein</keyword>
<evidence type="ECO:0000259" key="3">
    <source>
        <dbReference type="PROSITE" id="PS50894"/>
    </source>
</evidence>
<keyword evidence="4" id="KW-0418">Kinase</keyword>
<dbReference type="InterPro" id="IPR036641">
    <property type="entry name" value="HPT_dom_sf"/>
</dbReference>
<protein>
    <submittedName>
        <fullName evidence="4">Hybrid sensor histidine kinase/response regulator</fullName>
    </submittedName>
</protein>
<proteinExistence type="predicted"/>
<dbReference type="SUPFAM" id="SSF47226">
    <property type="entry name" value="Histidine-containing phosphotransfer domain, HPT domain"/>
    <property type="match status" value="1"/>
</dbReference>
<accession>A0ABX9Q8T3</accession>
<sequence>MDTEALKKSLLKKFQEVTADRLQKIQLGVIDLEKETADQAADDVARELHTMKGEARMLGLAAIGQLAHAAEDVLRAEREGKTATETATDVMLRACDVLSDLIEDLDAAHTGSTATEEMVKALSEVSGHPVPALGPVRKPAASAAPPKP</sequence>
<dbReference type="PANTHER" id="PTHR43395">
    <property type="entry name" value="SENSOR HISTIDINE KINASE CHEA"/>
    <property type="match status" value="1"/>
</dbReference>
<feature type="compositionally biased region" description="Low complexity" evidence="2">
    <location>
        <begin position="138"/>
        <end position="148"/>
    </location>
</feature>
<dbReference type="EMBL" id="RAWI01000349">
    <property type="protein sequence ID" value="RKH95512.1"/>
    <property type="molecule type" value="Genomic_DNA"/>
</dbReference>
<name>A0ABX9Q8T3_9BACT</name>
<feature type="region of interest" description="Disordered" evidence="2">
    <location>
        <begin position="123"/>
        <end position="148"/>
    </location>
</feature>
<gene>
    <name evidence="4" type="ORF">D7Y13_32020</name>
</gene>
<dbReference type="PROSITE" id="PS50894">
    <property type="entry name" value="HPT"/>
    <property type="match status" value="1"/>
</dbReference>
<evidence type="ECO:0000313" key="4">
    <source>
        <dbReference type="EMBL" id="RKH95512.1"/>
    </source>
</evidence>
<reference evidence="4 5" key="1">
    <citation type="submission" date="2018-09" db="EMBL/GenBank/DDBJ databases">
        <authorList>
            <person name="Livingstone P.G."/>
            <person name="Whitworth D.E."/>
        </authorList>
    </citation>
    <scope>NUCLEOTIDE SEQUENCE [LARGE SCALE GENOMIC DNA]</scope>
    <source>
        <strain evidence="4 5">CA031B</strain>
    </source>
</reference>
<keyword evidence="5" id="KW-1185">Reference proteome</keyword>